<feature type="binding site" evidence="14">
    <location>
        <position position="200"/>
    </location>
    <ligand>
        <name>Zn(2+)</name>
        <dbReference type="ChEBI" id="CHEBI:29105"/>
        <label>1</label>
    </ligand>
</feature>
<evidence type="ECO:0000256" key="17">
    <source>
        <dbReference type="SAM" id="SignalP"/>
    </source>
</evidence>
<evidence type="ECO:0000256" key="7">
    <source>
        <dbReference type="ARBA" id="ARBA00022833"/>
    </source>
</evidence>
<dbReference type="CDD" id="cd04278">
    <property type="entry name" value="ZnMc_MMP"/>
    <property type="match status" value="1"/>
</dbReference>
<feature type="binding site" description="in inhibited form" evidence="14">
    <location>
        <position position="96"/>
    </location>
    <ligand>
        <name>Zn(2+)</name>
        <dbReference type="ChEBI" id="CHEBI:29105"/>
        <label>2</label>
        <note>catalytic</note>
    </ligand>
</feature>
<feature type="active site" evidence="12">
    <location>
        <position position="240"/>
    </location>
</feature>
<dbReference type="PROSITE" id="PS51642">
    <property type="entry name" value="HEMOPEXIN_2"/>
    <property type="match status" value="3"/>
</dbReference>
<evidence type="ECO:0000313" key="19">
    <source>
        <dbReference type="EnsemblMetazoa" id="XP_038056492.1"/>
    </source>
</evidence>
<dbReference type="PROSITE" id="PS00546">
    <property type="entry name" value="CYSTEINE_SWITCH"/>
    <property type="match status" value="1"/>
</dbReference>
<dbReference type="InterPro" id="IPR033739">
    <property type="entry name" value="M10A_MMP"/>
</dbReference>
<keyword evidence="6" id="KW-0378">Hydrolase</keyword>
<keyword evidence="7 13" id="KW-0862">Zinc</keyword>
<feature type="binding site" evidence="14">
    <location>
        <position position="192"/>
    </location>
    <ligand>
        <name>Ca(2+)</name>
        <dbReference type="ChEBI" id="CHEBI:29108"/>
        <label>3</label>
    </ligand>
</feature>
<dbReference type="SUPFAM" id="SSF55486">
    <property type="entry name" value="Metalloproteases ('zincins'), catalytic domain"/>
    <property type="match status" value="1"/>
</dbReference>
<dbReference type="RefSeq" id="XP_038056492.1">
    <property type="nucleotide sequence ID" value="XM_038200564.1"/>
</dbReference>
<dbReference type="Pfam" id="PF01471">
    <property type="entry name" value="PG_binding_1"/>
    <property type="match status" value="1"/>
</dbReference>
<dbReference type="SMART" id="SM00235">
    <property type="entry name" value="ZnMc"/>
    <property type="match status" value="1"/>
</dbReference>
<feature type="binding site" evidence="14">
    <location>
        <position position="221"/>
    </location>
    <ligand>
        <name>Ca(2+)</name>
        <dbReference type="ChEBI" id="CHEBI:29108"/>
        <label>1</label>
    </ligand>
</feature>
<evidence type="ECO:0000256" key="14">
    <source>
        <dbReference type="PIRSR" id="PIRSR621190-2"/>
    </source>
</evidence>
<keyword evidence="11" id="KW-1015">Disulfide bond</keyword>
<keyword evidence="9" id="KW-0482">Metalloprotease</keyword>
<feature type="binding site" evidence="13">
    <location>
        <position position="239"/>
    </location>
    <ligand>
        <name>Zn(2+)</name>
        <dbReference type="ChEBI" id="CHEBI:29105"/>
        <label>2</label>
        <note>catalytic</note>
    </ligand>
</feature>
<keyword evidence="8 14" id="KW-0106">Calcium</keyword>
<comment type="cofactor">
    <cofactor evidence="14">
        <name>Zn(2+)</name>
        <dbReference type="ChEBI" id="CHEBI:29105"/>
    </cofactor>
    <text evidence="14">Binds 2 Zn(2+) ions per subunit.</text>
</comment>
<evidence type="ECO:0000256" key="6">
    <source>
        <dbReference type="ARBA" id="ARBA00022801"/>
    </source>
</evidence>
<feature type="compositionally biased region" description="Pro residues" evidence="16">
    <location>
        <begin position="288"/>
        <end position="298"/>
    </location>
</feature>
<feature type="binding site" evidence="14">
    <location>
        <position position="185"/>
    </location>
    <ligand>
        <name>Zn(2+)</name>
        <dbReference type="ChEBI" id="CHEBI:29105"/>
        <label>1</label>
    </ligand>
</feature>
<feature type="domain" description="Peptidase metallopeptidase" evidence="18">
    <location>
        <begin position="121"/>
        <end position="284"/>
    </location>
</feature>
<dbReference type="PIRSF" id="PIRSF001191">
    <property type="entry name" value="Peptidase_M10A_matrix"/>
    <property type="match status" value="1"/>
</dbReference>
<dbReference type="InterPro" id="IPR036365">
    <property type="entry name" value="PGBD-like_sf"/>
</dbReference>
<protein>
    <recommendedName>
        <fullName evidence="18">Peptidase metallopeptidase domain-containing protein</fullName>
    </recommendedName>
</protein>
<dbReference type="InterPro" id="IPR001818">
    <property type="entry name" value="Pept_M10_metallopeptidase"/>
</dbReference>
<dbReference type="InterPro" id="IPR006026">
    <property type="entry name" value="Peptidase_Metallo"/>
</dbReference>
<evidence type="ECO:0000259" key="18">
    <source>
        <dbReference type="SMART" id="SM00235"/>
    </source>
</evidence>
<evidence type="ECO:0000256" key="8">
    <source>
        <dbReference type="ARBA" id="ARBA00022837"/>
    </source>
</evidence>
<dbReference type="SUPFAM" id="SSF47090">
    <property type="entry name" value="PGBD-like"/>
    <property type="match status" value="1"/>
</dbReference>
<evidence type="ECO:0000256" key="9">
    <source>
        <dbReference type="ARBA" id="ARBA00023049"/>
    </source>
</evidence>
<comment type="similarity">
    <text evidence="1">Belongs to the peptidase M10A family.</text>
</comment>
<evidence type="ECO:0000313" key="20">
    <source>
        <dbReference type="Proteomes" id="UP000887568"/>
    </source>
</evidence>
<evidence type="ECO:0000256" key="4">
    <source>
        <dbReference type="ARBA" id="ARBA00022729"/>
    </source>
</evidence>
<dbReference type="PANTHER" id="PTHR10201">
    <property type="entry name" value="MATRIX METALLOPROTEINASE"/>
    <property type="match status" value="1"/>
</dbReference>
<feature type="repeat" description="Hemopexin" evidence="15">
    <location>
        <begin position="462"/>
        <end position="509"/>
    </location>
</feature>
<feature type="binding site" evidence="14">
    <location>
        <position position="187"/>
    </location>
    <ligand>
        <name>Zn(2+)</name>
        <dbReference type="ChEBI" id="CHEBI:29105"/>
        <label>1</label>
    </ligand>
</feature>
<keyword evidence="5" id="KW-0677">Repeat</keyword>
<dbReference type="OMA" id="CPKDSCN"/>
<dbReference type="CDD" id="cd00094">
    <property type="entry name" value="HX"/>
    <property type="match status" value="1"/>
</dbReference>
<feature type="binding site" evidence="14">
    <location>
        <position position="257"/>
    </location>
    <ligand>
        <name>Zn(2+)</name>
        <dbReference type="ChEBI" id="CHEBI:29105"/>
        <label>2</label>
        <note>catalytic</note>
    </ligand>
</feature>
<feature type="binding site" evidence="14">
    <location>
        <position position="175"/>
    </location>
    <ligand>
        <name>Ca(2+)</name>
        <dbReference type="ChEBI" id="CHEBI:29108"/>
        <label>2</label>
    </ligand>
</feature>
<feature type="binding site" evidence="14">
    <location>
        <position position="218"/>
    </location>
    <ligand>
        <name>Ca(2+)</name>
        <dbReference type="ChEBI" id="CHEBI:29108"/>
        <label>3</label>
    </ligand>
</feature>
<evidence type="ECO:0000256" key="13">
    <source>
        <dbReference type="PIRSR" id="PIRSR001191-2"/>
    </source>
</evidence>
<evidence type="ECO:0000256" key="10">
    <source>
        <dbReference type="ARBA" id="ARBA00023145"/>
    </source>
</evidence>
<dbReference type="InterPro" id="IPR036375">
    <property type="entry name" value="Hemopexin-like_dom_sf"/>
</dbReference>
<comment type="cofactor">
    <cofactor evidence="14">
        <name>Ca(2+)</name>
        <dbReference type="ChEBI" id="CHEBI:29108"/>
    </cofactor>
    <text evidence="14">Can bind about 5 Ca(2+) ions per subunit.</text>
</comment>
<dbReference type="Gene3D" id="2.110.10.10">
    <property type="entry name" value="Hemopexin-like domain"/>
    <property type="match status" value="1"/>
</dbReference>
<dbReference type="OrthoDB" id="406838at2759"/>
<feature type="binding site" evidence="14">
    <location>
        <position position="221"/>
    </location>
    <ligand>
        <name>Ca(2+)</name>
        <dbReference type="ChEBI" id="CHEBI:29108"/>
        <label>3</label>
    </ligand>
</feature>
<dbReference type="GO" id="GO:0006508">
    <property type="term" value="P:proteolysis"/>
    <property type="evidence" value="ECO:0007669"/>
    <property type="project" value="UniProtKB-KW"/>
</dbReference>
<dbReference type="PANTHER" id="PTHR10201:SF294">
    <property type="entry name" value="MATRIX METALLOPROTEINASE 16"/>
    <property type="match status" value="1"/>
</dbReference>
<feature type="binding site" evidence="14">
    <location>
        <position position="370"/>
    </location>
    <ligand>
        <name>Ca(2+)</name>
        <dbReference type="ChEBI" id="CHEBI:29108"/>
        <label>4</label>
    </ligand>
</feature>
<organism evidence="19 20">
    <name type="scientific">Patiria miniata</name>
    <name type="common">Bat star</name>
    <name type="synonym">Asterina miniata</name>
    <dbReference type="NCBI Taxonomy" id="46514"/>
    <lineage>
        <taxon>Eukaryota</taxon>
        <taxon>Metazoa</taxon>
        <taxon>Echinodermata</taxon>
        <taxon>Eleutherozoa</taxon>
        <taxon>Asterozoa</taxon>
        <taxon>Asteroidea</taxon>
        <taxon>Valvatacea</taxon>
        <taxon>Valvatida</taxon>
        <taxon>Asterinidae</taxon>
        <taxon>Patiria</taxon>
    </lineage>
</organism>
<evidence type="ECO:0000256" key="11">
    <source>
        <dbReference type="ARBA" id="ARBA00023157"/>
    </source>
</evidence>
<feature type="region of interest" description="Disordered" evidence="16">
    <location>
        <begin position="283"/>
        <end position="314"/>
    </location>
</feature>
<evidence type="ECO:0000256" key="1">
    <source>
        <dbReference type="ARBA" id="ARBA00010370"/>
    </source>
</evidence>
<evidence type="ECO:0000256" key="3">
    <source>
        <dbReference type="ARBA" id="ARBA00022723"/>
    </source>
</evidence>
<feature type="binding site" evidence="14">
    <location>
        <position position="219"/>
    </location>
    <ligand>
        <name>Ca(2+)</name>
        <dbReference type="ChEBI" id="CHEBI:29108"/>
        <label>1</label>
    </ligand>
</feature>
<dbReference type="InterPro" id="IPR000585">
    <property type="entry name" value="Hemopexin-like_dom"/>
</dbReference>
<dbReference type="InterPro" id="IPR021158">
    <property type="entry name" value="Pept_M10A_Zn_BS"/>
</dbReference>
<sequence length="546" mass="61332">MLTSTSEKLRWVFLLVCCAALVTGFPSISDDPEVAETTFNFLTRYGYLNTPASEEADIATITDVQSAIRRVQYYANLPETGTVDDDTLRAMKMPRCGVPDPTGRSVNGTVLGGRLRRYAHTGGRWHKRDLTYRILNNPPELSFSEVTNTIREAFKVWSDITPLSFHEITGANYADIYLKFAPYDHGDPFPFDGPGGTLAHAYPPLSGFNDLDGDVHFDDSEMFTIDTYDGTNLLQVAAHEIGHSLGLSHSAVQGALMQPFFPGYDPNFKLHYDDILGIQTIYGSGGPQPGPNPDPTYRPIPDQTQAPVTVPRPNKDTCNKAFTAMAYIRGEIFGFRGARYWRIAREGQLISHPEGDKNKYFWVGLPAKIDAGYERWHDQKSLFFKGNQYWQFDGITLQEGFPRYISDLSPDLPTDIDAVMTWKEFSKTYFFKGNMVWRFDEVSQTVDANWPYRTKDIFPGVPSSLGSAFRFRDGNGYFIRGRKYWRYNDTSKSVDPGFPRYFGSDFLNCNLEEILEEEAREGANGAGGIKGALSVLGLTMALLLSL</sequence>
<feature type="repeat" description="Hemopexin" evidence="15">
    <location>
        <begin position="413"/>
        <end position="461"/>
    </location>
</feature>
<evidence type="ECO:0000256" key="5">
    <source>
        <dbReference type="ARBA" id="ARBA00022737"/>
    </source>
</evidence>
<proteinExistence type="inferred from homology"/>
<name>A0A913ZY59_PATMI</name>
<dbReference type="FunFam" id="3.40.390.10:FF:000068">
    <property type="entry name" value="Predicted protein"/>
    <property type="match status" value="1"/>
</dbReference>
<keyword evidence="2" id="KW-0645">Protease</keyword>
<dbReference type="GO" id="GO:0008270">
    <property type="term" value="F:zinc ion binding"/>
    <property type="evidence" value="ECO:0007669"/>
    <property type="project" value="InterPro"/>
</dbReference>
<feature type="repeat" description="Hemopexin" evidence="15">
    <location>
        <begin position="366"/>
        <end position="412"/>
    </location>
</feature>
<accession>A0A913ZY59</accession>
<feature type="binding site" evidence="14">
    <location>
        <position position="193"/>
    </location>
    <ligand>
        <name>Ca(2+)</name>
        <dbReference type="ChEBI" id="CHEBI:29108"/>
        <label>3</label>
    </ligand>
</feature>
<feature type="chain" id="PRO_5037687067" description="Peptidase metallopeptidase domain-containing protein" evidence="17">
    <location>
        <begin position="25"/>
        <end position="546"/>
    </location>
</feature>
<dbReference type="GO" id="GO:0030574">
    <property type="term" value="P:collagen catabolic process"/>
    <property type="evidence" value="ECO:0007669"/>
    <property type="project" value="TreeGrafter"/>
</dbReference>
<feature type="binding site" evidence="14">
    <location>
        <position position="214"/>
    </location>
    <ligand>
        <name>Ca(2+)</name>
        <dbReference type="ChEBI" id="CHEBI:29108"/>
        <label>2</label>
    </ligand>
</feature>
<feature type="binding site" evidence="13">
    <location>
        <position position="243"/>
    </location>
    <ligand>
        <name>Zn(2+)</name>
        <dbReference type="ChEBI" id="CHEBI:29105"/>
        <label>2</label>
        <note>catalytic</note>
    </ligand>
</feature>
<evidence type="ECO:0000256" key="15">
    <source>
        <dbReference type="PROSITE-ProRule" id="PRU01011"/>
    </source>
</evidence>
<evidence type="ECO:0000256" key="12">
    <source>
        <dbReference type="PIRSR" id="PIRSR001191-1"/>
    </source>
</evidence>
<dbReference type="InterPro" id="IPR002477">
    <property type="entry name" value="Peptidoglycan-bd-like"/>
</dbReference>
<keyword evidence="20" id="KW-1185">Reference proteome</keyword>
<dbReference type="EnsemblMetazoa" id="XM_038200564.1">
    <property type="protein sequence ID" value="XP_038056492.1"/>
    <property type="gene ID" value="LOC119728352"/>
</dbReference>
<dbReference type="SMART" id="SM00120">
    <property type="entry name" value="HX"/>
    <property type="match status" value="4"/>
</dbReference>
<feature type="binding site" evidence="13">
    <location>
        <position position="249"/>
    </location>
    <ligand>
        <name>Zn(2+)</name>
        <dbReference type="ChEBI" id="CHEBI:29105"/>
        <label>2</label>
        <note>catalytic</note>
    </ligand>
</feature>
<evidence type="ECO:0000256" key="2">
    <source>
        <dbReference type="ARBA" id="ARBA00022670"/>
    </source>
</evidence>
<dbReference type="PRINTS" id="PR00138">
    <property type="entry name" value="MATRIXIN"/>
</dbReference>
<dbReference type="AlphaFoldDB" id="A0A913ZY59"/>
<dbReference type="InterPro" id="IPR018487">
    <property type="entry name" value="Hemopexin-like_repeat"/>
</dbReference>
<dbReference type="InterPro" id="IPR021190">
    <property type="entry name" value="Pept_M10A"/>
</dbReference>
<dbReference type="GeneID" id="119728352"/>
<dbReference type="Gene3D" id="3.40.390.10">
    <property type="entry name" value="Collagenase (Catalytic Domain)"/>
    <property type="match status" value="1"/>
</dbReference>
<dbReference type="FunFam" id="2.110.10.10:FF:000002">
    <property type="entry name" value="Matrix metallopeptidase 3"/>
    <property type="match status" value="1"/>
</dbReference>
<feature type="binding site" evidence="14">
    <location>
        <position position="216"/>
    </location>
    <ligand>
        <name>Zn(2+)</name>
        <dbReference type="ChEBI" id="CHEBI:29105"/>
        <label>1</label>
    </ligand>
</feature>
<dbReference type="GO" id="GO:0005615">
    <property type="term" value="C:extracellular space"/>
    <property type="evidence" value="ECO:0007669"/>
    <property type="project" value="TreeGrafter"/>
</dbReference>
<dbReference type="GO" id="GO:0031012">
    <property type="term" value="C:extracellular matrix"/>
    <property type="evidence" value="ECO:0007669"/>
    <property type="project" value="InterPro"/>
</dbReference>
<keyword evidence="3 13" id="KW-0479">Metal-binding</keyword>
<dbReference type="Pfam" id="PF00413">
    <property type="entry name" value="Peptidase_M10"/>
    <property type="match status" value="1"/>
</dbReference>
<dbReference type="GO" id="GO:0030198">
    <property type="term" value="P:extracellular matrix organization"/>
    <property type="evidence" value="ECO:0007669"/>
    <property type="project" value="TreeGrafter"/>
</dbReference>
<keyword evidence="10" id="KW-0865">Zymogen</keyword>
<dbReference type="SUPFAM" id="SSF50923">
    <property type="entry name" value="Hemopexin-like domain"/>
    <property type="match status" value="1"/>
</dbReference>
<reference evidence="19" key="1">
    <citation type="submission" date="2022-11" db="UniProtKB">
        <authorList>
            <consortium name="EnsemblMetazoa"/>
        </authorList>
    </citation>
    <scope>IDENTIFICATION</scope>
</reference>
<evidence type="ECO:0000256" key="16">
    <source>
        <dbReference type="SAM" id="MobiDB-lite"/>
    </source>
</evidence>
<dbReference type="InterPro" id="IPR024079">
    <property type="entry name" value="MetalloPept_cat_dom_sf"/>
</dbReference>
<dbReference type="GO" id="GO:0004222">
    <property type="term" value="F:metalloendopeptidase activity"/>
    <property type="evidence" value="ECO:0007669"/>
    <property type="project" value="InterPro"/>
</dbReference>
<keyword evidence="4 17" id="KW-0732">Signal</keyword>
<dbReference type="Pfam" id="PF00045">
    <property type="entry name" value="Hemopexin"/>
    <property type="match status" value="3"/>
</dbReference>
<dbReference type="Proteomes" id="UP000887568">
    <property type="component" value="Unplaced"/>
</dbReference>
<feature type="signal peptide" evidence="17">
    <location>
        <begin position="1"/>
        <end position="24"/>
    </location>
</feature>